<evidence type="ECO:0000313" key="1">
    <source>
        <dbReference type="EMBL" id="PZQ86023.1"/>
    </source>
</evidence>
<reference evidence="1 2" key="1">
    <citation type="submission" date="2017-08" db="EMBL/GenBank/DDBJ databases">
        <title>Infants hospitalized years apart are colonized by the same room-sourced microbial strains.</title>
        <authorList>
            <person name="Brooks B."/>
            <person name="Olm M.R."/>
            <person name="Firek B.A."/>
            <person name="Baker R."/>
            <person name="Thomas B.C."/>
            <person name="Morowitz M.J."/>
            <person name="Banfield J.F."/>
        </authorList>
    </citation>
    <scope>NUCLEOTIDE SEQUENCE [LARGE SCALE GENOMIC DNA]</scope>
    <source>
        <strain evidence="1">S2_005_001_R2_27</strain>
    </source>
</reference>
<comment type="caution">
    <text evidence="1">The sequence shown here is derived from an EMBL/GenBank/DDBJ whole genome shotgun (WGS) entry which is preliminary data.</text>
</comment>
<gene>
    <name evidence="1" type="ORF">DI549_00645</name>
</gene>
<protein>
    <submittedName>
        <fullName evidence="1">Uncharacterized protein</fullName>
    </submittedName>
</protein>
<evidence type="ECO:0000313" key="2">
    <source>
        <dbReference type="Proteomes" id="UP000248887"/>
    </source>
</evidence>
<accession>A0A2W5T3U0</accession>
<proteinExistence type="predicted"/>
<dbReference type="AlphaFoldDB" id="A0A2W5T3U0"/>
<organism evidence="1 2">
    <name type="scientific">Ancylobacter novellus</name>
    <name type="common">Thiobacillus novellus</name>
    <dbReference type="NCBI Taxonomy" id="921"/>
    <lineage>
        <taxon>Bacteria</taxon>
        <taxon>Pseudomonadati</taxon>
        <taxon>Pseudomonadota</taxon>
        <taxon>Alphaproteobacteria</taxon>
        <taxon>Hyphomicrobiales</taxon>
        <taxon>Xanthobacteraceae</taxon>
        <taxon>Ancylobacter</taxon>
    </lineage>
</organism>
<sequence>MEDYPDIVQLVFEDNAARRIAPLLAHVQTSADIDRLLQEFDDVETDQNYDLIDDDVGEVLTPRLFLQIVEEARDLLRHGLRDEAIDRLSKLTSPKWDSKDACRAAYVRHMKAQRAAQASPPGATS</sequence>
<dbReference type="EMBL" id="QFQD01000001">
    <property type="protein sequence ID" value="PZQ86023.1"/>
    <property type="molecule type" value="Genomic_DNA"/>
</dbReference>
<dbReference type="Proteomes" id="UP000248887">
    <property type="component" value="Unassembled WGS sequence"/>
</dbReference>
<name>A0A2W5T3U0_ANCNO</name>